<feature type="region of interest" description="Disordered" evidence="1">
    <location>
        <begin position="26"/>
        <end position="64"/>
    </location>
</feature>
<dbReference type="AlphaFoldDB" id="A0AA36BDX9"/>
<accession>A0AA36BDX9</accession>
<evidence type="ECO:0000313" key="2">
    <source>
        <dbReference type="EMBL" id="CAI9731816.1"/>
    </source>
</evidence>
<dbReference type="EMBL" id="OX597826">
    <property type="protein sequence ID" value="CAI9731816.1"/>
    <property type="molecule type" value="Genomic_DNA"/>
</dbReference>
<reference evidence="2" key="1">
    <citation type="submission" date="2023-08" db="EMBL/GenBank/DDBJ databases">
        <authorList>
            <person name="Alioto T."/>
            <person name="Alioto T."/>
            <person name="Gomez Garrido J."/>
        </authorList>
    </citation>
    <scope>NUCLEOTIDE SEQUENCE</scope>
</reference>
<keyword evidence="3" id="KW-1185">Reference proteome</keyword>
<feature type="compositionally biased region" description="Basic and acidic residues" evidence="1">
    <location>
        <begin position="27"/>
        <end position="38"/>
    </location>
</feature>
<organism evidence="2 3">
    <name type="scientific">Octopus vulgaris</name>
    <name type="common">Common octopus</name>
    <dbReference type="NCBI Taxonomy" id="6645"/>
    <lineage>
        <taxon>Eukaryota</taxon>
        <taxon>Metazoa</taxon>
        <taxon>Spiralia</taxon>
        <taxon>Lophotrochozoa</taxon>
        <taxon>Mollusca</taxon>
        <taxon>Cephalopoda</taxon>
        <taxon>Coleoidea</taxon>
        <taxon>Octopodiformes</taxon>
        <taxon>Octopoda</taxon>
        <taxon>Incirrata</taxon>
        <taxon>Octopodidae</taxon>
        <taxon>Octopus</taxon>
    </lineage>
</organism>
<proteinExistence type="predicted"/>
<protein>
    <submittedName>
        <fullName evidence="2">Uncharacterized protein</fullName>
    </submittedName>
</protein>
<evidence type="ECO:0000256" key="1">
    <source>
        <dbReference type="SAM" id="MobiDB-lite"/>
    </source>
</evidence>
<feature type="compositionally biased region" description="Polar residues" evidence="1">
    <location>
        <begin position="45"/>
        <end position="60"/>
    </location>
</feature>
<evidence type="ECO:0000313" key="3">
    <source>
        <dbReference type="Proteomes" id="UP001162480"/>
    </source>
</evidence>
<sequence length="105" mass="11724">MFIIFSNSVSCSRTPDEMSMELTSEGHVGENFEIKESEPPVTGKGPSTENASPGNHSNAKTLKDNEILQVKLSLPEHPGSRNYQDGKQRNENIDFCFRHMPDEEA</sequence>
<name>A0AA36BDX9_OCTVU</name>
<gene>
    <name evidence="2" type="ORF">OCTVUL_1B019276</name>
</gene>
<dbReference type="Proteomes" id="UP001162480">
    <property type="component" value="Chromosome 13"/>
</dbReference>